<sequence length="72" mass="8308">MRKVNCFKCKHFFTTWNPQFPRGCKAYGFKGKEMPSDLVLKTTGTSCMQFESKSSPSQKPYSSPHSHIDIRM</sequence>
<evidence type="ECO:0000256" key="1">
    <source>
        <dbReference type="SAM" id="MobiDB-lite"/>
    </source>
</evidence>
<organism evidence="2 3">
    <name type="scientific">Halobacillus amylolyticus</name>
    <dbReference type="NCBI Taxonomy" id="2932259"/>
    <lineage>
        <taxon>Bacteria</taxon>
        <taxon>Bacillati</taxon>
        <taxon>Bacillota</taxon>
        <taxon>Bacilli</taxon>
        <taxon>Bacillales</taxon>
        <taxon>Bacillaceae</taxon>
        <taxon>Halobacillus</taxon>
    </lineage>
</organism>
<evidence type="ECO:0008006" key="4">
    <source>
        <dbReference type="Google" id="ProtNLM"/>
    </source>
</evidence>
<reference evidence="2" key="1">
    <citation type="submission" date="2022-04" db="EMBL/GenBank/DDBJ databases">
        <title>Halobacillus sp. isolated from saltern.</title>
        <authorList>
            <person name="Won M."/>
            <person name="Lee C.-M."/>
            <person name="Woen H.-Y."/>
            <person name="Kwon S.-W."/>
        </authorList>
    </citation>
    <scope>NUCLEOTIDE SEQUENCE</scope>
    <source>
        <strain evidence="2">SSHM10-5</strain>
    </source>
</reference>
<evidence type="ECO:0000313" key="3">
    <source>
        <dbReference type="Proteomes" id="UP000830326"/>
    </source>
</evidence>
<evidence type="ECO:0000313" key="2">
    <source>
        <dbReference type="EMBL" id="UOR11173.1"/>
    </source>
</evidence>
<feature type="compositionally biased region" description="Low complexity" evidence="1">
    <location>
        <begin position="52"/>
        <end position="65"/>
    </location>
</feature>
<name>A0ABY4H9Q5_9BACI</name>
<dbReference type="Proteomes" id="UP000830326">
    <property type="component" value="Chromosome"/>
</dbReference>
<proteinExistence type="predicted"/>
<gene>
    <name evidence="2" type="ORF">MUO15_16460</name>
</gene>
<protein>
    <recommendedName>
        <fullName evidence="4">Uracil-DNA glycosylase</fullName>
    </recommendedName>
</protein>
<accession>A0ABY4H9Q5</accession>
<keyword evidence="3" id="KW-1185">Reference proteome</keyword>
<feature type="region of interest" description="Disordered" evidence="1">
    <location>
        <begin position="50"/>
        <end position="72"/>
    </location>
</feature>
<dbReference type="EMBL" id="CP095075">
    <property type="protein sequence ID" value="UOR11173.1"/>
    <property type="molecule type" value="Genomic_DNA"/>
</dbReference>